<name>A0A8C5DBK4_GOUWI</name>
<organism evidence="2 3">
    <name type="scientific">Gouania willdenowi</name>
    <name type="common">Blunt-snouted clingfish</name>
    <name type="synonym">Lepadogaster willdenowi</name>
    <dbReference type="NCBI Taxonomy" id="441366"/>
    <lineage>
        <taxon>Eukaryota</taxon>
        <taxon>Metazoa</taxon>
        <taxon>Chordata</taxon>
        <taxon>Craniata</taxon>
        <taxon>Vertebrata</taxon>
        <taxon>Euteleostomi</taxon>
        <taxon>Actinopterygii</taxon>
        <taxon>Neopterygii</taxon>
        <taxon>Teleostei</taxon>
        <taxon>Neoteleostei</taxon>
        <taxon>Acanthomorphata</taxon>
        <taxon>Ovalentaria</taxon>
        <taxon>Blenniimorphae</taxon>
        <taxon>Blenniiformes</taxon>
        <taxon>Gobiesocoidei</taxon>
        <taxon>Gobiesocidae</taxon>
        <taxon>Gobiesocinae</taxon>
        <taxon>Gouania</taxon>
    </lineage>
</organism>
<reference evidence="2" key="3">
    <citation type="submission" date="2025-09" db="UniProtKB">
        <authorList>
            <consortium name="Ensembl"/>
        </authorList>
    </citation>
    <scope>IDENTIFICATION</scope>
</reference>
<dbReference type="SUPFAM" id="SSF57256">
    <property type="entry name" value="Elafin-like"/>
    <property type="match status" value="3"/>
</dbReference>
<evidence type="ECO:0000313" key="2">
    <source>
        <dbReference type="Ensembl" id="ENSGWIP00000004190.1"/>
    </source>
</evidence>
<evidence type="ECO:0000259" key="1">
    <source>
        <dbReference type="PROSITE" id="PS51390"/>
    </source>
</evidence>
<dbReference type="InterPro" id="IPR050514">
    <property type="entry name" value="WAP_four-disulfide_core"/>
</dbReference>
<dbReference type="GO" id="GO:0019731">
    <property type="term" value="P:antibacterial humoral response"/>
    <property type="evidence" value="ECO:0007669"/>
    <property type="project" value="TreeGrafter"/>
</dbReference>
<feature type="domain" description="WAP" evidence="1">
    <location>
        <begin position="5"/>
        <end position="55"/>
    </location>
</feature>
<reference evidence="2" key="2">
    <citation type="submission" date="2025-08" db="UniProtKB">
        <authorList>
            <consortium name="Ensembl"/>
        </authorList>
    </citation>
    <scope>IDENTIFICATION</scope>
</reference>
<dbReference type="GO" id="GO:0004867">
    <property type="term" value="F:serine-type endopeptidase inhibitor activity"/>
    <property type="evidence" value="ECO:0007669"/>
    <property type="project" value="TreeGrafter"/>
</dbReference>
<reference evidence="2" key="1">
    <citation type="submission" date="2020-06" db="EMBL/GenBank/DDBJ databases">
        <authorList>
            <consortium name="Wellcome Sanger Institute Data Sharing"/>
        </authorList>
    </citation>
    <scope>NUCLEOTIDE SEQUENCE [LARGE SCALE GENOMIC DNA]</scope>
</reference>
<accession>A0A8C5DBK4</accession>
<dbReference type="GO" id="GO:0005615">
    <property type="term" value="C:extracellular space"/>
    <property type="evidence" value="ECO:0007669"/>
    <property type="project" value="TreeGrafter"/>
</dbReference>
<dbReference type="PRINTS" id="PR00003">
    <property type="entry name" value="4DISULPHCORE"/>
</dbReference>
<feature type="domain" description="WAP" evidence="1">
    <location>
        <begin position="92"/>
        <end position="142"/>
    </location>
</feature>
<protein>
    <recommendedName>
        <fullName evidence="1">WAP domain-containing protein</fullName>
    </recommendedName>
</protein>
<dbReference type="InterPro" id="IPR008197">
    <property type="entry name" value="WAP_dom"/>
</dbReference>
<dbReference type="PANTHER" id="PTHR19441:SF95">
    <property type="entry name" value="PERLWAPIN ISOFORM X1"/>
    <property type="match status" value="1"/>
</dbReference>
<dbReference type="Pfam" id="PF00095">
    <property type="entry name" value="WAP"/>
    <property type="match status" value="3"/>
</dbReference>
<evidence type="ECO:0000313" key="3">
    <source>
        <dbReference type="Proteomes" id="UP000694680"/>
    </source>
</evidence>
<dbReference type="Ensembl" id="ENSGWIT00000004497.1">
    <property type="protein sequence ID" value="ENSGWIP00000004190.1"/>
    <property type="gene ID" value="ENSGWIG00000002248.1"/>
</dbReference>
<dbReference type="PROSITE" id="PS51390">
    <property type="entry name" value="WAP"/>
    <property type="match status" value="2"/>
</dbReference>
<dbReference type="AlphaFoldDB" id="A0A8C5DBK4"/>
<dbReference type="SMART" id="SM00217">
    <property type="entry name" value="WAP"/>
    <property type="match status" value="3"/>
</dbReference>
<sequence>VITKAFYKPGTCPRALLHSSSSLCHKWKKCDNDYDCPGEEKCCKTRCGHKCTNLGKGDIQTISSYVDLGVVSCCFFYPRPCLLFFDIRFFYPSDKPGTCPRALLHSSASLCHDWKKCDCDYECPRKEKCCNTHCGHKCTNLHEEKAGSCPIKDPESTLLHCVSVNKCTYDLECNGSDKCCSFRCGTESNMPDF</sequence>
<dbReference type="GO" id="GO:0045087">
    <property type="term" value="P:innate immune response"/>
    <property type="evidence" value="ECO:0007669"/>
    <property type="project" value="TreeGrafter"/>
</dbReference>
<dbReference type="InterPro" id="IPR036645">
    <property type="entry name" value="Elafin-like_sf"/>
</dbReference>
<dbReference type="Gene3D" id="4.10.75.10">
    <property type="entry name" value="Elafin-like"/>
    <property type="match status" value="3"/>
</dbReference>
<proteinExistence type="predicted"/>
<dbReference type="PANTHER" id="PTHR19441">
    <property type="entry name" value="WHEY ACDIC PROTEIN WAP"/>
    <property type="match status" value="1"/>
</dbReference>
<dbReference type="Proteomes" id="UP000694680">
    <property type="component" value="Chromosome 7"/>
</dbReference>
<keyword evidence="3" id="KW-1185">Reference proteome</keyword>